<keyword evidence="3" id="KW-1185">Reference proteome</keyword>
<evidence type="ECO:0000313" key="3">
    <source>
        <dbReference type="Proteomes" id="UP000764110"/>
    </source>
</evidence>
<feature type="region of interest" description="Disordered" evidence="1">
    <location>
        <begin position="138"/>
        <end position="168"/>
    </location>
</feature>
<dbReference type="Proteomes" id="UP000764110">
    <property type="component" value="Unassembled WGS sequence"/>
</dbReference>
<dbReference type="EMBL" id="JACEFI010000003">
    <property type="protein sequence ID" value="KAH0599512.1"/>
    <property type="molecule type" value="Genomic_DNA"/>
</dbReference>
<proteinExistence type="predicted"/>
<evidence type="ECO:0000313" key="2">
    <source>
        <dbReference type="EMBL" id="KAH0599512.1"/>
    </source>
</evidence>
<evidence type="ECO:0000256" key="1">
    <source>
        <dbReference type="SAM" id="MobiDB-lite"/>
    </source>
</evidence>
<organism evidence="2 3">
    <name type="scientific">Metarhizium humberi</name>
    <dbReference type="NCBI Taxonomy" id="2596975"/>
    <lineage>
        <taxon>Eukaryota</taxon>
        <taxon>Fungi</taxon>
        <taxon>Dikarya</taxon>
        <taxon>Ascomycota</taxon>
        <taxon>Pezizomycotina</taxon>
        <taxon>Sordariomycetes</taxon>
        <taxon>Hypocreomycetidae</taxon>
        <taxon>Hypocreales</taxon>
        <taxon>Clavicipitaceae</taxon>
        <taxon>Metarhizium</taxon>
    </lineage>
</organism>
<protein>
    <submittedName>
        <fullName evidence="2">Uncharacterized protein</fullName>
    </submittedName>
</protein>
<reference evidence="2 3" key="1">
    <citation type="submission" date="2020-07" db="EMBL/GenBank/DDBJ databases">
        <title>Metarhizium humberi genome.</title>
        <authorList>
            <person name="Lysoe E."/>
        </authorList>
    </citation>
    <scope>NUCLEOTIDE SEQUENCE [LARGE SCALE GENOMIC DNA]</scope>
    <source>
        <strain evidence="2 3">ESALQ1638</strain>
    </source>
</reference>
<comment type="caution">
    <text evidence="2">The sequence shown here is derived from an EMBL/GenBank/DDBJ whole genome shotgun (WGS) entry which is preliminary data.</text>
</comment>
<gene>
    <name evidence="2" type="ORF">MHUMG1_02300</name>
</gene>
<sequence>MKAAKPIVWPEPLLFRGEFVPKQPAVGSDNVWYRQYMYVHRPHCTGTSFVKAQAIEAFKVQLQLQLRQHPATSEVAKHVIHGPHFNLHHDQLNLSPSKKTITGNFQLFAMSEKTTPQGPFHPADPSSAASGEAAAARAMSAADAWKPSFDRRQSWSKEDQKHALQMRAVEGVKTGLGFTEKTS</sequence>
<name>A0A9P8MFW9_9HYPO</name>
<dbReference type="AlphaFoldDB" id="A0A9P8MFW9"/>
<accession>A0A9P8MFW9</accession>
<feature type="compositionally biased region" description="Basic and acidic residues" evidence="1">
    <location>
        <begin position="148"/>
        <end position="162"/>
    </location>
</feature>